<evidence type="ECO:0000313" key="1">
    <source>
        <dbReference type="EMBL" id="KON97472.1"/>
    </source>
</evidence>
<dbReference type="Proteomes" id="UP000182836">
    <property type="component" value="Unassembled WGS sequence"/>
</dbReference>
<reference evidence="2 4" key="2">
    <citation type="submission" date="2016-10" db="EMBL/GenBank/DDBJ databases">
        <authorList>
            <person name="de Groot N.N."/>
        </authorList>
    </citation>
    <scope>NUCLEOTIDE SEQUENCE [LARGE SCALE GENOMIC DNA]</scope>
    <source>
        <strain evidence="2 4">DSM 2895</strain>
    </source>
</reference>
<evidence type="ECO:0000313" key="4">
    <source>
        <dbReference type="Proteomes" id="UP000182836"/>
    </source>
</evidence>
<organism evidence="1 3">
    <name type="scientific">Aneurinibacillus migulanus</name>
    <name type="common">Bacillus migulanus</name>
    <dbReference type="NCBI Taxonomy" id="47500"/>
    <lineage>
        <taxon>Bacteria</taxon>
        <taxon>Bacillati</taxon>
        <taxon>Bacillota</taxon>
        <taxon>Bacilli</taxon>
        <taxon>Bacillales</taxon>
        <taxon>Paenibacillaceae</taxon>
        <taxon>Aneurinibacillus group</taxon>
        <taxon>Aneurinibacillus</taxon>
    </lineage>
</organism>
<name>A0A0D1X892_ANEMI</name>
<reference evidence="1 3" key="1">
    <citation type="submission" date="2015-07" db="EMBL/GenBank/DDBJ databases">
        <title>Fjat-14205 dsm 2895.</title>
        <authorList>
            <person name="Liu B."/>
            <person name="Wang J."/>
            <person name="Zhu Y."/>
            <person name="Liu G."/>
            <person name="Chen Q."/>
            <person name="Chen Z."/>
            <person name="Lan J."/>
            <person name="Che J."/>
            <person name="Ge C."/>
            <person name="Shi H."/>
            <person name="Pan Z."/>
            <person name="Liu X."/>
        </authorList>
    </citation>
    <scope>NUCLEOTIDE SEQUENCE [LARGE SCALE GENOMIC DNA]</scope>
    <source>
        <strain evidence="1 3">DSM 2895</strain>
    </source>
</reference>
<sequence length="93" mass="11081">MKLYFQNEYLGEIQGASVEGMWMNGRIIPSKNMNRFKDFFAEIVNEESGFAEIDDKEGWLEEDNWFVVDKENGRRGICLPAIYHDGEINWRWR</sequence>
<accession>A0A0D1X892</accession>
<gene>
    <name evidence="1" type="ORF">AF333_20375</name>
    <name evidence="2" type="ORF">SAMN04487909_15218</name>
</gene>
<dbReference type="EMBL" id="FNED01000052">
    <property type="protein sequence ID" value="SDK38919.1"/>
    <property type="molecule type" value="Genomic_DNA"/>
</dbReference>
<dbReference type="EMBL" id="LGUG01000004">
    <property type="protein sequence ID" value="KON97472.1"/>
    <property type="molecule type" value="Genomic_DNA"/>
</dbReference>
<protein>
    <submittedName>
        <fullName evidence="1">Uncharacterized protein</fullName>
    </submittedName>
</protein>
<dbReference type="PATRIC" id="fig|47500.8.peg.4392"/>
<evidence type="ECO:0000313" key="3">
    <source>
        <dbReference type="Proteomes" id="UP000037269"/>
    </source>
</evidence>
<dbReference type="Proteomes" id="UP000037269">
    <property type="component" value="Unassembled WGS sequence"/>
</dbReference>
<dbReference type="AlphaFoldDB" id="A0A0D1X892"/>
<dbReference type="OrthoDB" id="1911146at2"/>
<evidence type="ECO:0000313" key="2">
    <source>
        <dbReference type="EMBL" id="SDK38919.1"/>
    </source>
</evidence>
<proteinExistence type="predicted"/>
<keyword evidence="3" id="KW-1185">Reference proteome</keyword>